<name>A0A7S8IYE4_9BACT</name>
<dbReference type="Pfam" id="PF10387">
    <property type="entry name" value="DUF2442"/>
    <property type="match status" value="1"/>
</dbReference>
<dbReference type="AlphaFoldDB" id="A0A7S8IYE4"/>
<dbReference type="Proteomes" id="UP000593737">
    <property type="component" value="Chromosome"/>
</dbReference>
<accession>A0A7S8IYE4</accession>
<feature type="compositionally biased region" description="Basic and acidic residues" evidence="1">
    <location>
        <begin position="136"/>
        <end position="147"/>
    </location>
</feature>
<feature type="region of interest" description="Disordered" evidence="1">
    <location>
        <begin position="84"/>
        <end position="147"/>
    </location>
</feature>
<protein>
    <recommendedName>
        <fullName evidence="4">DUF2442 domain-containing protein</fullName>
    </recommendedName>
</protein>
<dbReference type="KEGG" id="nkf:Nkreftii_000624"/>
<reference evidence="2 3" key="1">
    <citation type="journal article" date="2020" name="ISME J.">
        <title>Enrichment and physiological characterization of a novel comammox Nitrospira indicates ammonium inhibition of complete nitrification.</title>
        <authorList>
            <person name="Sakoula D."/>
            <person name="Koch H."/>
            <person name="Frank J."/>
            <person name="Jetten M.S.M."/>
            <person name="van Kessel M.A.H.J."/>
            <person name="Lucker S."/>
        </authorList>
    </citation>
    <scope>NUCLEOTIDE SEQUENCE [LARGE SCALE GENOMIC DNA]</scope>
    <source>
        <strain evidence="2">Comreactor17</strain>
    </source>
</reference>
<sequence>MKPIPHGKNISGVRVTNINKHGIWLITRDHELFISFKEFPWFQDTTVRKLMRVEQLTPTCLHWPDPGIDLAVESVRCFPLVSPTPHPTARSGRRSKIATITEPKSDLRTATRRTLPREPNTASPKIPHLHNPISHVKGEEGGTAHNT</sequence>
<evidence type="ECO:0000313" key="3">
    <source>
        <dbReference type="Proteomes" id="UP000593737"/>
    </source>
</evidence>
<evidence type="ECO:0000313" key="2">
    <source>
        <dbReference type="EMBL" id="QPD02850.1"/>
    </source>
</evidence>
<evidence type="ECO:0000256" key="1">
    <source>
        <dbReference type="SAM" id="MobiDB-lite"/>
    </source>
</evidence>
<organism evidence="2 3">
    <name type="scientific">Candidatus Nitrospira kreftii</name>
    <dbReference type="NCBI Taxonomy" id="2652173"/>
    <lineage>
        <taxon>Bacteria</taxon>
        <taxon>Pseudomonadati</taxon>
        <taxon>Nitrospirota</taxon>
        <taxon>Nitrospiria</taxon>
        <taxon>Nitrospirales</taxon>
        <taxon>Nitrospiraceae</taxon>
        <taxon>Nitrospira</taxon>
    </lineage>
</organism>
<proteinExistence type="predicted"/>
<gene>
    <name evidence="2" type="ORF">Nkreftii_000624</name>
</gene>
<dbReference type="EMBL" id="CP047423">
    <property type="protein sequence ID" value="QPD02850.1"/>
    <property type="molecule type" value="Genomic_DNA"/>
</dbReference>
<evidence type="ECO:0008006" key="4">
    <source>
        <dbReference type="Google" id="ProtNLM"/>
    </source>
</evidence>
<dbReference type="InterPro" id="IPR018841">
    <property type="entry name" value="DUF2442"/>
</dbReference>